<feature type="compositionally biased region" description="Polar residues" evidence="1">
    <location>
        <begin position="921"/>
        <end position="948"/>
    </location>
</feature>
<feature type="compositionally biased region" description="Polar residues" evidence="1">
    <location>
        <begin position="390"/>
        <end position="425"/>
    </location>
</feature>
<feature type="compositionally biased region" description="Basic residues" evidence="1">
    <location>
        <begin position="304"/>
        <end position="315"/>
    </location>
</feature>
<dbReference type="EMBL" id="JBICBT010001317">
    <property type="protein sequence ID" value="KAL3073421.1"/>
    <property type="molecule type" value="Genomic_DNA"/>
</dbReference>
<feature type="compositionally biased region" description="Low complexity" evidence="1">
    <location>
        <begin position="1088"/>
        <end position="1097"/>
    </location>
</feature>
<feature type="compositionally biased region" description="Polar residues" evidence="1">
    <location>
        <begin position="622"/>
        <end position="641"/>
    </location>
</feature>
<feature type="region of interest" description="Disordered" evidence="1">
    <location>
        <begin position="1020"/>
        <end position="1097"/>
    </location>
</feature>
<feature type="region of interest" description="Disordered" evidence="1">
    <location>
        <begin position="524"/>
        <end position="672"/>
    </location>
</feature>
<feature type="compositionally biased region" description="Polar residues" evidence="1">
    <location>
        <begin position="819"/>
        <end position="842"/>
    </location>
</feature>
<feature type="compositionally biased region" description="Polar residues" evidence="1">
    <location>
        <begin position="961"/>
        <end position="970"/>
    </location>
</feature>
<reference evidence="2 3" key="1">
    <citation type="submission" date="2024-10" db="EMBL/GenBank/DDBJ databases">
        <authorList>
            <person name="Kim D."/>
        </authorList>
    </citation>
    <scope>NUCLEOTIDE SEQUENCE [LARGE SCALE GENOMIC DNA]</scope>
    <source>
        <strain evidence="2">BH-2024</strain>
    </source>
</reference>
<evidence type="ECO:0000313" key="3">
    <source>
        <dbReference type="Proteomes" id="UP001620626"/>
    </source>
</evidence>
<feature type="compositionally biased region" description="Polar residues" evidence="1">
    <location>
        <begin position="1425"/>
        <end position="1446"/>
    </location>
</feature>
<feature type="region of interest" description="Disordered" evidence="1">
    <location>
        <begin position="165"/>
        <end position="507"/>
    </location>
</feature>
<feature type="compositionally biased region" description="Polar residues" evidence="1">
    <location>
        <begin position="264"/>
        <end position="274"/>
    </location>
</feature>
<feature type="compositionally biased region" description="Polar residues" evidence="1">
    <location>
        <begin position="1460"/>
        <end position="1484"/>
    </location>
</feature>
<feature type="compositionally biased region" description="Polar residues" evidence="1">
    <location>
        <begin position="978"/>
        <end position="996"/>
    </location>
</feature>
<feature type="compositionally biased region" description="Low complexity" evidence="1">
    <location>
        <begin position="798"/>
        <end position="818"/>
    </location>
</feature>
<feature type="compositionally biased region" description="Polar residues" evidence="1">
    <location>
        <begin position="850"/>
        <end position="905"/>
    </location>
</feature>
<dbReference type="Proteomes" id="UP001620626">
    <property type="component" value="Unassembled WGS sequence"/>
</dbReference>
<feature type="region of interest" description="Disordered" evidence="1">
    <location>
        <begin position="1425"/>
        <end position="1505"/>
    </location>
</feature>
<feature type="compositionally biased region" description="Low complexity" evidence="1">
    <location>
        <begin position="1058"/>
        <end position="1073"/>
    </location>
</feature>
<feature type="compositionally biased region" description="Polar residues" evidence="1">
    <location>
        <begin position="169"/>
        <end position="182"/>
    </location>
</feature>
<feature type="compositionally biased region" description="Polar residues" evidence="1">
    <location>
        <begin position="561"/>
        <end position="580"/>
    </location>
</feature>
<comment type="caution">
    <text evidence="2">The sequence shown here is derived from an EMBL/GenBank/DDBJ whole genome shotgun (WGS) entry which is preliminary data.</text>
</comment>
<feature type="compositionally biased region" description="Low complexity" evidence="1">
    <location>
        <begin position="605"/>
        <end position="621"/>
    </location>
</feature>
<feature type="region of interest" description="Disordered" evidence="1">
    <location>
        <begin position="787"/>
        <end position="996"/>
    </location>
</feature>
<organism evidence="2 3">
    <name type="scientific">Heterodera trifolii</name>
    <dbReference type="NCBI Taxonomy" id="157864"/>
    <lineage>
        <taxon>Eukaryota</taxon>
        <taxon>Metazoa</taxon>
        <taxon>Ecdysozoa</taxon>
        <taxon>Nematoda</taxon>
        <taxon>Chromadorea</taxon>
        <taxon>Rhabditida</taxon>
        <taxon>Tylenchina</taxon>
        <taxon>Tylenchomorpha</taxon>
        <taxon>Tylenchoidea</taxon>
        <taxon>Heteroderidae</taxon>
        <taxon>Heteroderinae</taxon>
        <taxon>Heterodera</taxon>
    </lineage>
</organism>
<feature type="compositionally biased region" description="Low complexity" evidence="1">
    <location>
        <begin position="490"/>
        <end position="501"/>
    </location>
</feature>
<feature type="compositionally biased region" description="Basic and acidic residues" evidence="1">
    <location>
        <begin position="1489"/>
        <end position="1503"/>
    </location>
</feature>
<protein>
    <submittedName>
        <fullName evidence="2">Uncharacterized protein</fullName>
    </submittedName>
</protein>
<feature type="region of interest" description="Disordered" evidence="1">
    <location>
        <begin position="702"/>
        <end position="745"/>
    </location>
</feature>
<name>A0ABD2I7J9_9BILA</name>
<accession>A0ABD2I7J9</accession>
<evidence type="ECO:0000313" key="2">
    <source>
        <dbReference type="EMBL" id="KAL3073421.1"/>
    </source>
</evidence>
<feature type="compositionally biased region" description="Basic and acidic residues" evidence="1">
    <location>
        <begin position="288"/>
        <end position="303"/>
    </location>
</feature>
<feature type="compositionally biased region" description="Basic and acidic residues" evidence="1">
    <location>
        <begin position="1832"/>
        <end position="1927"/>
    </location>
</feature>
<gene>
    <name evidence="2" type="ORF">niasHT_038559</name>
</gene>
<feature type="compositionally biased region" description="Low complexity" evidence="1">
    <location>
        <begin position="253"/>
        <end position="263"/>
    </location>
</feature>
<sequence>MAIGHNELVRAAKNRKLNKDFDEVQIGNNHDEFGKYTVLVPNWSNVYQFIFANDNGLPFGREFKSAIKQMKKCLDDIVEDQESPTHHGIKTICTLPRKVNRQYDYKNWANKIDQLRNGQNIFKCKKWTKRQEVDKLNKIFKAIFEGKAIPEIICDQITLRKGYKRNKNGKTNNVEATRNGSDAESENSDSDTVHLTPKVATAATVPKSPPPRSEPSPKAMIGFKSSPKKPRKLNATANPLHSSNGNYYGMLGPPKSTPKSSSKLDSNAKPSQYRNIDGIVDDYYYGGNKEDSDTDMKEADSHNKRTPPKKNRKKEKLSDSRKLAQFPSIPGYGIHDRSKNGGNSIPTKHGISTPTHKPLGNKSPKRSHGPNQHSPSNSLEYSSPKKAAYSSPTVNLPMNPQHKNNTNYNSLTSEQRGQNLHNANNGGHRIHKNDGYGSPAGITNMNSLSKNPSANNSPKEAGYSNPTSNIHINTSHNSPKNEQKGRNHHNPNNTGHSNHNNQGYSSPAVKKNVNLIPKFFFDNNSQEKANNSNPATNIPVKSMSKSLSANNSPKQAAYSKPTVNTHVNSMPKSLSANNSPKKALYSNPAANTHVNLTPKSLSANNSPKKAAYSKPAANSNPTANIPLNSTHQNNISHNSPKSKQKGRDLHNTSNQGYNSHKSEGYSPVGKKDVKPMYKSFSANNSRKKAAYSNSTANMHLNSIHQDNTSHKSPKNKQKGRDDHNARNPGYNSLNNERYSSPAGKKDVNSMYKSFSANVSPEKSINTISTANSKIKAYSDPENSRAFDYSRLTRRENDTPSLSSTSSPGSTITPGYSSPARSINSIMDPSSNSEEHQNSTSRAIPSPIKSGYSSQSKSRNSHATTRAMQKAYSNSPTESGKNKHTPSNASPSGYGSPSGNLNATTQSSSSEEMHSSKGSNSTPTKSSISDGTYDSSEATSGEKYSTPASSGEVLNRAGKRLQTFSPLNSGTDAYCSPPNDANSSETSNSEKYSTPASSVEALNRAGIRRLQCFSPLNSGTDAYCSPPSDANSGERNRSLSTETYSSPTRSQNGYHTTNLPLSSPPFSSSAASSPDMPRNGRVHPIMPNSSSSSSLPSFETITDTTVTEEEASDNDEKYYTLPSLHDDRTLSQKPKFPPTISLTTENEELRKLNDFAARDPDLWLNDQQNTEPPNWHCARLMGSERRLCEEWKAIHRAIVRFIIFFAIKNAKAFVFVPTMVADDQLLATVAVRPRLWPAHAQIDTIQTDIGTMPNLGRKPPFLNGKPSYEKRGGMALTFAMLRVKDAYKWHGTFVEDALKFTNKAMVEKVEGWANFVGNFLHTPTHVWAYHYKGTDFEVNDVPKVEETLKIARELLVPILQNNLILDGIVDEDPNFPEPPLPIVVRNTANTKQIKNSLLPKTDDKYVIYDNPLFEQTRDHKLWQTEKYPQNGGTNWTVASKTNFNGRSNDSDSENAAIGRTLPTSESDQSNYQTDHNEFSDSSISAVSMKSDSEKSDEEIKEKMAKNYAEPSVNKNYQMLVEKWEKIERNLREQFEKRGAERYKKRLEIADPYDAGQLIVREHGMKRIILIPREDEIARTVYRIESRGAGGEIKEKAFGKSVEQSWRNAKKCLKFVTSNVKEQQGKNDRQLCKMPILTNERAEAYQQWAAIGREMQRRGIPPLYERNGETMDENELMLLLEKAFNALVNGEPKIPRMPKKVKRTETLTKYHTKIANEKRTNEQRMPEQNLVKSRAIAAQFGGKVPIDYGGLKGYGERHKFPTDYYDKKENKNMGSRTSELATNPSQINAKTSNQQMPEKHHRSIAHNYFENSYKENKLKQARKIMEQEEAAELAREKKREEEERRKKKWEEAERALREEEKREEEHRSKLVEERKYREKAMQREWEKREAEQMRKHREKHIELEEKRKMQKMEREKREKDEAKLHEELRKRQKAWNAQLSSRTAEGKGAKPVNHHFGTIY</sequence>
<feature type="compositionally biased region" description="Polar residues" evidence="1">
    <location>
        <begin position="369"/>
        <end position="381"/>
    </location>
</feature>
<proteinExistence type="predicted"/>
<feature type="compositionally biased region" description="Polar residues" evidence="1">
    <location>
        <begin position="729"/>
        <end position="738"/>
    </location>
</feature>
<feature type="compositionally biased region" description="Polar residues" evidence="1">
    <location>
        <begin position="1037"/>
        <end position="1057"/>
    </location>
</feature>
<evidence type="ECO:0000256" key="1">
    <source>
        <dbReference type="SAM" id="MobiDB-lite"/>
    </source>
</evidence>
<feature type="compositionally biased region" description="Polar residues" evidence="1">
    <location>
        <begin position="543"/>
        <end position="554"/>
    </location>
</feature>
<feature type="compositionally biased region" description="Polar residues" evidence="1">
    <location>
        <begin position="441"/>
        <end position="478"/>
    </location>
</feature>
<feature type="compositionally biased region" description="Polar residues" evidence="1">
    <location>
        <begin position="340"/>
        <end position="355"/>
    </location>
</feature>
<feature type="compositionally biased region" description="Polar residues" evidence="1">
    <location>
        <begin position="524"/>
        <end position="536"/>
    </location>
</feature>
<feature type="region of interest" description="Disordered" evidence="1">
    <location>
        <begin position="1832"/>
        <end position="1958"/>
    </location>
</feature>
<feature type="compositionally biased region" description="Polar residues" evidence="1">
    <location>
        <begin position="235"/>
        <end position="246"/>
    </location>
</feature>
<keyword evidence="3" id="KW-1185">Reference proteome</keyword>
<feature type="compositionally biased region" description="Polar residues" evidence="1">
    <location>
        <begin position="588"/>
        <end position="604"/>
    </location>
</feature>